<dbReference type="InterPro" id="IPR023214">
    <property type="entry name" value="HAD_sf"/>
</dbReference>
<dbReference type="CDD" id="cd02603">
    <property type="entry name" value="HAD_sEH-N_like"/>
    <property type="match status" value="1"/>
</dbReference>
<dbReference type="InterPro" id="IPR006439">
    <property type="entry name" value="HAD-SF_hydro_IA"/>
</dbReference>
<dbReference type="InterPro" id="IPR023198">
    <property type="entry name" value="PGP-like_dom2"/>
</dbReference>
<dbReference type="NCBIfam" id="TIGR01509">
    <property type="entry name" value="HAD-SF-IA-v3"/>
    <property type="match status" value="1"/>
</dbReference>
<evidence type="ECO:0000313" key="2">
    <source>
        <dbReference type="Proteomes" id="UP001373196"/>
    </source>
</evidence>
<dbReference type="PANTHER" id="PTHR43611">
    <property type="entry name" value="ALPHA-D-GLUCOSE 1-PHOSPHATE PHOSPHATASE"/>
    <property type="match status" value="1"/>
</dbReference>
<gene>
    <name evidence="1" type="ORF">WF834_02425</name>
</gene>
<evidence type="ECO:0000313" key="1">
    <source>
        <dbReference type="EMBL" id="MEJ5195040.1"/>
    </source>
</evidence>
<name>A0AB35Y410_9FIRM</name>
<dbReference type="InterPro" id="IPR036412">
    <property type="entry name" value="HAD-like_sf"/>
</dbReference>
<reference evidence="1" key="1">
    <citation type="submission" date="2024-03" db="EMBL/GenBank/DDBJ databases">
        <authorList>
            <person name="Plomp N."/>
            <person name="Harmsen H.J."/>
        </authorList>
    </citation>
    <scope>NUCLEOTIDE SEQUENCE</scope>
    <source>
        <strain evidence="1">HTF-128</strain>
    </source>
</reference>
<protein>
    <submittedName>
        <fullName evidence="1">HAD family phosphatase</fullName>
    </submittedName>
</protein>
<dbReference type="SUPFAM" id="SSF56784">
    <property type="entry name" value="HAD-like"/>
    <property type="match status" value="1"/>
</dbReference>
<dbReference type="PANTHER" id="PTHR43611:SF3">
    <property type="entry name" value="FLAVIN MONONUCLEOTIDE HYDROLASE 1, CHLOROPLATIC"/>
    <property type="match status" value="1"/>
</dbReference>
<dbReference type="AlphaFoldDB" id="A0AB35Y410"/>
<dbReference type="RefSeq" id="WP_339394754.1">
    <property type="nucleotide sequence ID" value="NZ_JBBFGL010000002.1"/>
</dbReference>
<dbReference type="Gene3D" id="1.10.150.240">
    <property type="entry name" value="Putative phosphatase, domain 2"/>
    <property type="match status" value="1"/>
</dbReference>
<dbReference type="Proteomes" id="UP001373196">
    <property type="component" value="Unassembled WGS sequence"/>
</dbReference>
<sequence length="204" mass="23019">MYKSIIFDLGGVMVDFDPKAYLVDRLCNAAIEEQVYDLTFGSEEWQQLDAGLVSRFNGNSSMLKKAKAAGREFEVQGVLDDWLHILRPRRRMQELVQRLKSHGYSVYYLSNIPQDVLELFQTRGVLDNFDGGVASCEVHINKPDPRIYQALLDKYSLRASECVFIDDNLANVQAAFALGFAGIQMKENVGTLVRSLATCNVTLR</sequence>
<dbReference type="PRINTS" id="PR00413">
    <property type="entry name" value="HADHALOGNASE"/>
</dbReference>
<organism evidence="1 2">
    <name type="scientific">Faecalibacterium wellingii</name>
    <dbReference type="NCBI Taxonomy" id="2929491"/>
    <lineage>
        <taxon>Bacteria</taxon>
        <taxon>Bacillati</taxon>
        <taxon>Bacillota</taxon>
        <taxon>Clostridia</taxon>
        <taxon>Eubacteriales</taxon>
        <taxon>Oscillospiraceae</taxon>
        <taxon>Faecalibacterium</taxon>
    </lineage>
</organism>
<proteinExistence type="predicted"/>
<dbReference type="Gene3D" id="3.40.50.1000">
    <property type="entry name" value="HAD superfamily/HAD-like"/>
    <property type="match status" value="1"/>
</dbReference>
<accession>A0AB35Y410</accession>
<dbReference type="SFLD" id="SFLDS00003">
    <property type="entry name" value="Haloacid_Dehalogenase"/>
    <property type="match status" value="1"/>
</dbReference>
<dbReference type="Pfam" id="PF00702">
    <property type="entry name" value="Hydrolase"/>
    <property type="match status" value="1"/>
</dbReference>
<dbReference type="SFLD" id="SFLDG01129">
    <property type="entry name" value="C1.5:_HAD__Beta-PGM__Phosphata"/>
    <property type="match status" value="1"/>
</dbReference>
<comment type="caution">
    <text evidence="1">The sequence shown here is derived from an EMBL/GenBank/DDBJ whole genome shotgun (WGS) entry which is preliminary data.</text>
</comment>
<dbReference type="EMBL" id="JBBFGL010000002">
    <property type="protein sequence ID" value="MEJ5195040.1"/>
    <property type="molecule type" value="Genomic_DNA"/>
</dbReference>